<dbReference type="RefSeq" id="WP_346024428.1">
    <property type="nucleotide sequence ID" value="NZ_BAAADA010000083.1"/>
</dbReference>
<comment type="caution">
    <text evidence="2">The sequence shown here is derived from an EMBL/GenBank/DDBJ whole genome shotgun (WGS) entry which is preliminary data.</text>
</comment>
<dbReference type="Proteomes" id="UP001410648">
    <property type="component" value="Unassembled WGS sequence"/>
</dbReference>
<keyword evidence="1" id="KW-0812">Transmembrane</keyword>
<name>A0ABN1AR17_9LACT</name>
<evidence type="ECO:0000256" key="1">
    <source>
        <dbReference type="SAM" id="Phobius"/>
    </source>
</evidence>
<keyword evidence="1" id="KW-0472">Membrane</keyword>
<feature type="transmembrane region" description="Helical" evidence="1">
    <location>
        <begin position="6"/>
        <end position="23"/>
    </location>
</feature>
<sequence length="51" mass="5946">MNEWIGRTAIIILAWVGILYQQVQIRRITLPHRLANLLAEHKLKVNVAKEN</sequence>
<proteinExistence type="predicted"/>
<accession>A0ABN1AR17</accession>
<organism evidence="2 3">
    <name type="scientific">Alkalibacterium indicireducens</name>
    <dbReference type="NCBI Taxonomy" id="398758"/>
    <lineage>
        <taxon>Bacteria</taxon>
        <taxon>Bacillati</taxon>
        <taxon>Bacillota</taxon>
        <taxon>Bacilli</taxon>
        <taxon>Lactobacillales</taxon>
        <taxon>Carnobacteriaceae</taxon>
        <taxon>Alkalibacterium</taxon>
    </lineage>
</organism>
<gene>
    <name evidence="2" type="ORF">GCM10008936_09730</name>
</gene>
<reference evidence="2 3" key="1">
    <citation type="journal article" date="2019" name="Int. J. Syst. Evol. Microbiol.">
        <title>The Global Catalogue of Microorganisms (GCM) 10K type strain sequencing project: providing services to taxonomists for standard genome sequencing and annotation.</title>
        <authorList>
            <consortium name="The Broad Institute Genomics Platform"/>
            <consortium name="The Broad Institute Genome Sequencing Center for Infectious Disease"/>
            <person name="Wu L."/>
            <person name="Ma J."/>
        </authorList>
    </citation>
    <scope>NUCLEOTIDE SEQUENCE [LARGE SCALE GENOMIC DNA]</scope>
    <source>
        <strain evidence="2 3">JCM 14232</strain>
    </source>
</reference>
<protein>
    <submittedName>
        <fullName evidence="2">Uncharacterized protein</fullName>
    </submittedName>
</protein>
<evidence type="ECO:0000313" key="2">
    <source>
        <dbReference type="EMBL" id="GAA0482134.1"/>
    </source>
</evidence>
<keyword evidence="1" id="KW-1133">Transmembrane helix</keyword>
<evidence type="ECO:0000313" key="3">
    <source>
        <dbReference type="Proteomes" id="UP001410648"/>
    </source>
</evidence>
<dbReference type="EMBL" id="BAAADA010000083">
    <property type="protein sequence ID" value="GAA0482134.1"/>
    <property type="molecule type" value="Genomic_DNA"/>
</dbReference>
<keyword evidence="3" id="KW-1185">Reference proteome</keyword>